<name>A0ABS9VFI9_9BACT</name>
<evidence type="ECO:0000313" key="1">
    <source>
        <dbReference type="EMBL" id="MCH7415220.1"/>
    </source>
</evidence>
<sequence>MGWVINPEGVELLQSIDKVSSYFNSKPPISFGFCFRPHTDKDVRIKISKGKEILCFGCFEEVFFGIGIEKPILSKGI</sequence>
<dbReference type="EMBL" id="JAKZGO010000018">
    <property type="protein sequence ID" value="MCH7415220.1"/>
    <property type="molecule type" value="Genomic_DNA"/>
</dbReference>
<reference evidence="1" key="1">
    <citation type="submission" date="2022-03" db="EMBL/GenBank/DDBJ databases">
        <title>De novo assembled genomes of Belliella spp. (Cyclobacteriaceae) strains.</title>
        <authorList>
            <person name="Szabo A."/>
            <person name="Korponai K."/>
            <person name="Felfoldi T."/>
        </authorList>
    </citation>
    <scope>NUCLEOTIDE SEQUENCE</scope>
    <source>
        <strain evidence="1">DSM 111903</strain>
    </source>
</reference>
<dbReference type="Proteomes" id="UP001165430">
    <property type="component" value="Unassembled WGS sequence"/>
</dbReference>
<protein>
    <submittedName>
        <fullName evidence="1">Uncharacterized protein</fullName>
    </submittedName>
</protein>
<gene>
    <name evidence="1" type="ORF">MM213_17100</name>
</gene>
<comment type="caution">
    <text evidence="1">The sequence shown here is derived from an EMBL/GenBank/DDBJ whole genome shotgun (WGS) entry which is preliminary data.</text>
</comment>
<organism evidence="1 2">
    <name type="scientific">Belliella alkalica</name>
    <dbReference type="NCBI Taxonomy" id="1730871"/>
    <lineage>
        <taxon>Bacteria</taxon>
        <taxon>Pseudomonadati</taxon>
        <taxon>Bacteroidota</taxon>
        <taxon>Cytophagia</taxon>
        <taxon>Cytophagales</taxon>
        <taxon>Cyclobacteriaceae</taxon>
        <taxon>Belliella</taxon>
    </lineage>
</organism>
<accession>A0ABS9VFI9</accession>
<evidence type="ECO:0000313" key="2">
    <source>
        <dbReference type="Proteomes" id="UP001165430"/>
    </source>
</evidence>
<dbReference type="RefSeq" id="WP_241414115.1">
    <property type="nucleotide sequence ID" value="NZ_JAKZGO010000018.1"/>
</dbReference>
<keyword evidence="2" id="KW-1185">Reference proteome</keyword>
<proteinExistence type="predicted"/>